<organism evidence="2 3">
    <name type="scientific">Exilibacterium tricleocarpae</name>
    <dbReference type="NCBI Taxonomy" id="2591008"/>
    <lineage>
        <taxon>Bacteria</taxon>
        <taxon>Pseudomonadati</taxon>
        <taxon>Pseudomonadota</taxon>
        <taxon>Gammaproteobacteria</taxon>
        <taxon>Cellvibrionales</taxon>
        <taxon>Cellvibrionaceae</taxon>
        <taxon>Exilibacterium</taxon>
    </lineage>
</organism>
<dbReference type="InterPro" id="IPR011704">
    <property type="entry name" value="ATPase_dyneun-rel_AAA"/>
</dbReference>
<dbReference type="GO" id="GO:0016887">
    <property type="term" value="F:ATP hydrolysis activity"/>
    <property type="evidence" value="ECO:0007669"/>
    <property type="project" value="InterPro"/>
</dbReference>
<dbReference type="AlphaFoldDB" id="A0A545TB98"/>
<gene>
    <name evidence="2" type="ORF">FKG94_15845</name>
</gene>
<protein>
    <submittedName>
        <fullName evidence="2">MoxR family ATPase</fullName>
    </submittedName>
</protein>
<keyword evidence="3" id="KW-1185">Reference proteome</keyword>
<evidence type="ECO:0000259" key="1">
    <source>
        <dbReference type="SMART" id="SM00382"/>
    </source>
</evidence>
<dbReference type="EMBL" id="VHSG01000016">
    <property type="protein sequence ID" value="TQV74489.1"/>
    <property type="molecule type" value="Genomic_DNA"/>
</dbReference>
<dbReference type="RefSeq" id="WP_142905310.1">
    <property type="nucleotide sequence ID" value="NZ_ML660096.1"/>
</dbReference>
<sequence length="341" mass="38054">MDHVSYPYFTGNPEKKRTDLGVGLPVSRRGALTAPEKYRVRPELVDAVNVALTLGQPLLVTGEPGTGKTQLAYYLAYELNLGAPLKFETKSTTVARDLFYQYDTVGRFQAAQMGGATQGAALGQRRGAVDYIEYQALGKAILFANAPGHYQAATPGDFQHPGQRRSLVLIDEIDKAPRDVPNDILNEIEGMYFKVPELGNLELQAEPAYAPVVVITSNSEKSLPAPFLRRCTYFHMPAPSEQELREIVSLRLEAFDSTSPLLTDALKVMEQIQLPRNGFERKPGTSELLNWLLVLMDRGYRVDDHLRRKTDWIDPCVTALFKLQNDQSKARKLLPQLSFDG</sequence>
<reference evidence="2 3" key="1">
    <citation type="submission" date="2019-06" db="EMBL/GenBank/DDBJ databases">
        <title>Whole genome sequence for Cellvibrionaceae sp. R142.</title>
        <authorList>
            <person name="Wang G."/>
        </authorList>
    </citation>
    <scope>NUCLEOTIDE SEQUENCE [LARGE SCALE GENOMIC DNA]</scope>
    <source>
        <strain evidence="2 3">R142</strain>
    </source>
</reference>
<dbReference type="InterPro" id="IPR027417">
    <property type="entry name" value="P-loop_NTPase"/>
</dbReference>
<comment type="caution">
    <text evidence="2">The sequence shown here is derived from an EMBL/GenBank/DDBJ whole genome shotgun (WGS) entry which is preliminary data.</text>
</comment>
<name>A0A545TB98_9GAMM</name>
<dbReference type="SUPFAM" id="SSF52540">
    <property type="entry name" value="P-loop containing nucleoside triphosphate hydrolases"/>
    <property type="match status" value="1"/>
</dbReference>
<dbReference type="SMART" id="SM00382">
    <property type="entry name" value="AAA"/>
    <property type="match status" value="1"/>
</dbReference>
<dbReference type="Gene3D" id="3.40.50.300">
    <property type="entry name" value="P-loop containing nucleotide triphosphate hydrolases"/>
    <property type="match status" value="1"/>
</dbReference>
<proteinExistence type="predicted"/>
<dbReference type="Proteomes" id="UP000319732">
    <property type="component" value="Unassembled WGS sequence"/>
</dbReference>
<dbReference type="GO" id="GO:0005524">
    <property type="term" value="F:ATP binding"/>
    <property type="evidence" value="ECO:0007669"/>
    <property type="project" value="InterPro"/>
</dbReference>
<evidence type="ECO:0000313" key="3">
    <source>
        <dbReference type="Proteomes" id="UP000319732"/>
    </source>
</evidence>
<evidence type="ECO:0000313" key="2">
    <source>
        <dbReference type="EMBL" id="TQV74489.1"/>
    </source>
</evidence>
<dbReference type="Pfam" id="PF07728">
    <property type="entry name" value="AAA_5"/>
    <property type="match status" value="1"/>
</dbReference>
<accession>A0A545TB98</accession>
<dbReference type="InterPro" id="IPR003593">
    <property type="entry name" value="AAA+_ATPase"/>
</dbReference>
<feature type="domain" description="AAA+ ATPase" evidence="1">
    <location>
        <begin position="54"/>
        <end position="240"/>
    </location>
</feature>
<dbReference type="OrthoDB" id="9783370at2"/>